<organism evidence="1 2">
    <name type="scientific">Streptomyces griseomycini</name>
    <dbReference type="NCBI Taxonomy" id="66895"/>
    <lineage>
        <taxon>Bacteria</taxon>
        <taxon>Bacillati</taxon>
        <taxon>Actinomycetota</taxon>
        <taxon>Actinomycetes</taxon>
        <taxon>Kitasatosporales</taxon>
        <taxon>Streptomycetaceae</taxon>
        <taxon>Streptomyces</taxon>
    </lineage>
</organism>
<evidence type="ECO:0000313" key="1">
    <source>
        <dbReference type="EMBL" id="MBB4899214.1"/>
    </source>
</evidence>
<protein>
    <submittedName>
        <fullName evidence="1">Integrase</fullName>
    </submittedName>
</protein>
<dbReference type="EMBL" id="JACHJI010000005">
    <property type="protein sequence ID" value="MBB4899214.1"/>
    <property type="molecule type" value="Genomic_DNA"/>
</dbReference>
<sequence length="40" mass="4237">MPGSLRDRFLFALPAESGARIGKAMSLRISDFVMGRGGAP</sequence>
<dbReference type="Proteomes" id="UP000579523">
    <property type="component" value="Unassembled WGS sequence"/>
</dbReference>
<dbReference type="InterPro" id="IPR011010">
    <property type="entry name" value="DNA_brk_join_enz"/>
</dbReference>
<comment type="caution">
    <text evidence="1">The sequence shown here is derived from an EMBL/GenBank/DDBJ whole genome shotgun (WGS) entry which is preliminary data.</text>
</comment>
<proteinExistence type="predicted"/>
<keyword evidence="2" id="KW-1185">Reference proteome</keyword>
<name>A0A7W7LZ94_9ACTN</name>
<dbReference type="AlphaFoldDB" id="A0A7W7LZ94"/>
<dbReference type="GO" id="GO:0003677">
    <property type="term" value="F:DNA binding"/>
    <property type="evidence" value="ECO:0007669"/>
    <property type="project" value="InterPro"/>
</dbReference>
<evidence type="ECO:0000313" key="2">
    <source>
        <dbReference type="Proteomes" id="UP000579523"/>
    </source>
</evidence>
<dbReference type="SUPFAM" id="SSF56349">
    <property type="entry name" value="DNA breaking-rejoining enzymes"/>
    <property type="match status" value="1"/>
</dbReference>
<gene>
    <name evidence="1" type="ORF">FHS37_003274</name>
</gene>
<reference evidence="1 2" key="1">
    <citation type="submission" date="2020-08" db="EMBL/GenBank/DDBJ databases">
        <title>Genomic Encyclopedia of Type Strains, Phase III (KMG-III): the genomes of soil and plant-associated and newly described type strains.</title>
        <authorList>
            <person name="Whitman W."/>
        </authorList>
    </citation>
    <scope>NUCLEOTIDE SEQUENCE [LARGE SCALE GENOMIC DNA]</scope>
    <source>
        <strain evidence="1 2">CECT 3273</strain>
    </source>
</reference>
<accession>A0A7W7LZ94</accession>